<dbReference type="AlphaFoldDB" id="A0A2G5K7Z7"/>
<dbReference type="RefSeq" id="WP_099592041.1">
    <property type="nucleotide sequence ID" value="NZ_MDGM01000009.1"/>
</dbReference>
<dbReference type="OrthoDB" id="450111at2"/>
<dbReference type="Proteomes" id="UP000231516">
    <property type="component" value="Unassembled WGS sequence"/>
</dbReference>
<name>A0A2G5K7Z7_9RHOB</name>
<keyword evidence="2" id="KW-1185">Reference proteome</keyword>
<gene>
    <name evidence="1" type="ORF">BFP76_00550</name>
</gene>
<dbReference type="SUPFAM" id="SSF56281">
    <property type="entry name" value="Metallo-hydrolase/oxidoreductase"/>
    <property type="match status" value="1"/>
</dbReference>
<dbReference type="Pfam" id="PF14234">
    <property type="entry name" value="DUF4336"/>
    <property type="match status" value="1"/>
</dbReference>
<proteinExistence type="predicted"/>
<comment type="caution">
    <text evidence="1">The sequence shown here is derived from an EMBL/GenBank/DDBJ whole genome shotgun (WGS) entry which is preliminary data.</text>
</comment>
<sequence>MLTKFGTDIWIADGQIVSVIGFRYPTRMAVIRLADGTLFIWSPVALSDELRQAVDTIGKVAHIVAPNTLHHLFLPDWITAYPDAKIHGAPKLAQKRKDIAFDDELSEIPNPAWDGQIDQVVLQCAITTEVVFFHIASGTVIFTDLLQQFPNDWHSGWRRVVARLDLMVCKEPSVPRKFRISFVKRTAARKVMRKIYAWPAQSVLMAHGNPVTSDAPLYLRRAFAWLLRD</sequence>
<evidence type="ECO:0008006" key="3">
    <source>
        <dbReference type="Google" id="ProtNLM"/>
    </source>
</evidence>
<dbReference type="PANTHER" id="PTHR33835:SF1">
    <property type="entry name" value="METALLO-BETA-LACTAMASE DOMAIN-CONTAINING PROTEIN"/>
    <property type="match status" value="1"/>
</dbReference>
<protein>
    <recommendedName>
        <fullName evidence="3">DUF4336 domain-containing protein</fullName>
    </recommendedName>
</protein>
<reference evidence="1 2" key="1">
    <citation type="submission" date="2016-08" db="EMBL/GenBank/DDBJ databases">
        <title>Draft genome of Amylibacter sp. strain 4G11.</title>
        <authorList>
            <person name="Wong S.-K."/>
            <person name="Hamasaki K."/>
            <person name="Yoshizawa S."/>
        </authorList>
    </citation>
    <scope>NUCLEOTIDE SEQUENCE [LARGE SCALE GENOMIC DNA]</scope>
    <source>
        <strain evidence="1 2">4G11</strain>
    </source>
</reference>
<dbReference type="InterPro" id="IPR036866">
    <property type="entry name" value="RibonucZ/Hydroxyglut_hydro"/>
</dbReference>
<accession>A0A2G5K7Z7</accession>
<dbReference type="PANTHER" id="PTHR33835">
    <property type="entry name" value="YALI0C07656P"/>
    <property type="match status" value="1"/>
</dbReference>
<dbReference type="EMBL" id="MDGM01000009">
    <property type="protein sequence ID" value="PIB25657.1"/>
    <property type="molecule type" value="Genomic_DNA"/>
</dbReference>
<evidence type="ECO:0000313" key="1">
    <source>
        <dbReference type="EMBL" id="PIB25657.1"/>
    </source>
</evidence>
<organism evidence="1 2">
    <name type="scientific">Paramylibacter kogurei</name>
    <dbReference type="NCBI Taxonomy" id="1889778"/>
    <lineage>
        <taxon>Bacteria</taxon>
        <taxon>Pseudomonadati</taxon>
        <taxon>Pseudomonadota</taxon>
        <taxon>Alphaproteobacteria</taxon>
        <taxon>Rhodobacterales</taxon>
        <taxon>Paracoccaceae</taxon>
        <taxon>Paramylibacter</taxon>
    </lineage>
</organism>
<dbReference type="InterPro" id="IPR025638">
    <property type="entry name" value="DUF4336"/>
</dbReference>
<evidence type="ECO:0000313" key="2">
    <source>
        <dbReference type="Proteomes" id="UP000231516"/>
    </source>
</evidence>